<evidence type="ECO:0000259" key="1">
    <source>
        <dbReference type="PROSITE" id="PS50206"/>
    </source>
</evidence>
<organism evidence="2">
    <name type="scientific">mine drainage metagenome</name>
    <dbReference type="NCBI Taxonomy" id="410659"/>
    <lineage>
        <taxon>unclassified sequences</taxon>
        <taxon>metagenomes</taxon>
        <taxon>ecological metagenomes</taxon>
    </lineage>
</organism>
<dbReference type="InterPro" id="IPR036873">
    <property type="entry name" value="Rhodanese-like_dom_sf"/>
</dbReference>
<feature type="domain" description="Rhodanese" evidence="1">
    <location>
        <begin position="44"/>
        <end position="134"/>
    </location>
</feature>
<dbReference type="CDD" id="cd00158">
    <property type="entry name" value="RHOD"/>
    <property type="match status" value="1"/>
</dbReference>
<gene>
    <name evidence="2" type="primary">moeZ_21</name>
    <name evidence="2" type="ORF">GALL_274760</name>
</gene>
<dbReference type="InterPro" id="IPR050229">
    <property type="entry name" value="GlpE_sulfurtransferase"/>
</dbReference>
<accession>A0A1J5R3Y1</accession>
<dbReference type="EMBL" id="MLJW01000285">
    <property type="protein sequence ID" value="OIQ90625.1"/>
    <property type="molecule type" value="Genomic_DNA"/>
</dbReference>
<sequence>MQTRSRIASVVLAAVIAVGGLAACSSGSNAITEVTTATASEVLAKPGMSVVDVRTPGEFAQGHIQGAVNVDVEDTGFVTNIGKLPKDKPYFVYCRSGNRSGVATSKMADLGFTEIYDLQGGITQWQSAGGAVVFN</sequence>
<name>A0A1J5R3Y1_9ZZZZ</name>
<dbReference type="SUPFAM" id="SSF52821">
    <property type="entry name" value="Rhodanese/Cell cycle control phosphatase"/>
    <property type="match status" value="1"/>
</dbReference>
<dbReference type="PROSITE" id="PS51257">
    <property type="entry name" value="PROKAR_LIPOPROTEIN"/>
    <property type="match status" value="1"/>
</dbReference>
<comment type="caution">
    <text evidence="2">The sequence shown here is derived from an EMBL/GenBank/DDBJ whole genome shotgun (WGS) entry which is preliminary data.</text>
</comment>
<dbReference type="Pfam" id="PF00581">
    <property type="entry name" value="Rhodanese"/>
    <property type="match status" value="1"/>
</dbReference>
<evidence type="ECO:0000313" key="2">
    <source>
        <dbReference type="EMBL" id="OIQ90625.1"/>
    </source>
</evidence>
<dbReference type="SMART" id="SM00450">
    <property type="entry name" value="RHOD"/>
    <property type="match status" value="1"/>
</dbReference>
<dbReference type="PANTHER" id="PTHR43031">
    <property type="entry name" value="FAD-DEPENDENT OXIDOREDUCTASE"/>
    <property type="match status" value="1"/>
</dbReference>
<proteinExistence type="predicted"/>
<dbReference type="Gene3D" id="3.40.250.10">
    <property type="entry name" value="Rhodanese-like domain"/>
    <property type="match status" value="1"/>
</dbReference>
<dbReference type="InterPro" id="IPR001763">
    <property type="entry name" value="Rhodanese-like_dom"/>
</dbReference>
<dbReference type="GO" id="GO:0016779">
    <property type="term" value="F:nucleotidyltransferase activity"/>
    <property type="evidence" value="ECO:0007669"/>
    <property type="project" value="UniProtKB-KW"/>
</dbReference>
<keyword evidence="2" id="KW-0808">Transferase</keyword>
<reference evidence="2" key="1">
    <citation type="submission" date="2016-10" db="EMBL/GenBank/DDBJ databases">
        <title>Sequence of Gallionella enrichment culture.</title>
        <authorList>
            <person name="Poehlein A."/>
            <person name="Muehling M."/>
            <person name="Daniel R."/>
        </authorList>
    </citation>
    <scope>NUCLEOTIDE SEQUENCE</scope>
</reference>
<dbReference type="PANTHER" id="PTHR43031:SF1">
    <property type="entry name" value="PYRIDINE NUCLEOTIDE-DISULPHIDE OXIDOREDUCTASE"/>
    <property type="match status" value="1"/>
</dbReference>
<keyword evidence="2" id="KW-0548">Nucleotidyltransferase</keyword>
<protein>
    <submittedName>
        <fullName evidence="2">Putative adenylyltransferase/sulfurtransferase MoeZ</fullName>
    </submittedName>
</protein>
<dbReference type="PROSITE" id="PS50206">
    <property type="entry name" value="RHODANESE_3"/>
    <property type="match status" value="1"/>
</dbReference>
<dbReference type="AlphaFoldDB" id="A0A1J5R3Y1"/>